<dbReference type="EMBL" id="FQUQ01000001">
    <property type="protein sequence ID" value="SHE76677.1"/>
    <property type="molecule type" value="Genomic_DNA"/>
</dbReference>
<keyword evidence="1" id="KW-0472">Membrane</keyword>
<dbReference type="Proteomes" id="UP000184287">
    <property type="component" value="Unassembled WGS sequence"/>
</dbReference>
<dbReference type="STRING" id="288992.SAMN04488522_1011148"/>
<feature type="transmembrane region" description="Helical" evidence="1">
    <location>
        <begin position="32"/>
        <end position="59"/>
    </location>
</feature>
<sequence length="143" mass="16520">MNSSYTTTLVPLTAEDKQVIKKAISTYYKPNIILLPLLVVCFFFGIWYLLFWLALVIWYNISAFSSIKKNERSLDQPKMILTGKITKKEPPGEEMVIFLGGERFDITYANVTFPLEVDDLVAIHYSQFDDKKRGELLSVEKKE</sequence>
<keyword evidence="1" id="KW-1133">Transmembrane helix</keyword>
<keyword evidence="3" id="KW-1185">Reference proteome</keyword>
<dbReference type="OrthoDB" id="765394at2"/>
<keyword evidence="1" id="KW-0812">Transmembrane</keyword>
<name>A0A1M4W648_9SPHI</name>
<organism evidence="2 3">
    <name type="scientific">Pedobacter caeni</name>
    <dbReference type="NCBI Taxonomy" id="288992"/>
    <lineage>
        <taxon>Bacteria</taxon>
        <taxon>Pseudomonadati</taxon>
        <taxon>Bacteroidota</taxon>
        <taxon>Sphingobacteriia</taxon>
        <taxon>Sphingobacteriales</taxon>
        <taxon>Sphingobacteriaceae</taxon>
        <taxon>Pedobacter</taxon>
    </lineage>
</organism>
<proteinExistence type="predicted"/>
<dbReference type="RefSeq" id="WP_073228495.1">
    <property type="nucleotide sequence ID" value="NZ_FQUQ01000001.1"/>
</dbReference>
<protein>
    <submittedName>
        <fullName evidence="2">Uncharacterized protein</fullName>
    </submittedName>
</protein>
<accession>A0A1M4W648</accession>
<gene>
    <name evidence="2" type="ORF">SAMN04488522_1011148</name>
</gene>
<evidence type="ECO:0000313" key="2">
    <source>
        <dbReference type="EMBL" id="SHE76677.1"/>
    </source>
</evidence>
<evidence type="ECO:0000313" key="3">
    <source>
        <dbReference type="Proteomes" id="UP000184287"/>
    </source>
</evidence>
<reference evidence="3" key="1">
    <citation type="submission" date="2016-11" db="EMBL/GenBank/DDBJ databases">
        <authorList>
            <person name="Varghese N."/>
            <person name="Submissions S."/>
        </authorList>
    </citation>
    <scope>NUCLEOTIDE SEQUENCE [LARGE SCALE GENOMIC DNA]</scope>
    <source>
        <strain evidence="3">DSM 16990</strain>
    </source>
</reference>
<evidence type="ECO:0000256" key="1">
    <source>
        <dbReference type="SAM" id="Phobius"/>
    </source>
</evidence>
<dbReference type="AlphaFoldDB" id="A0A1M4W648"/>